<dbReference type="Proteomes" id="UP000645828">
    <property type="component" value="Unassembled WGS sequence"/>
</dbReference>
<dbReference type="EMBL" id="CAJHUB010000664">
    <property type="protein sequence ID" value="CAD7671927.1"/>
    <property type="molecule type" value="Genomic_DNA"/>
</dbReference>
<name>A0A811Y4U3_NYCPR</name>
<organism evidence="1 2">
    <name type="scientific">Nyctereutes procyonoides</name>
    <name type="common">Raccoon dog</name>
    <name type="synonym">Canis procyonoides</name>
    <dbReference type="NCBI Taxonomy" id="34880"/>
    <lineage>
        <taxon>Eukaryota</taxon>
        <taxon>Metazoa</taxon>
        <taxon>Chordata</taxon>
        <taxon>Craniata</taxon>
        <taxon>Vertebrata</taxon>
        <taxon>Euteleostomi</taxon>
        <taxon>Mammalia</taxon>
        <taxon>Eutheria</taxon>
        <taxon>Laurasiatheria</taxon>
        <taxon>Carnivora</taxon>
        <taxon>Caniformia</taxon>
        <taxon>Canidae</taxon>
        <taxon>Nyctereutes</taxon>
    </lineage>
</organism>
<keyword evidence="2" id="KW-1185">Reference proteome</keyword>
<gene>
    <name evidence="1" type="ORF">NYPRO_LOCUS4722</name>
</gene>
<dbReference type="AlphaFoldDB" id="A0A811Y4U3"/>
<dbReference type="InterPro" id="IPR029055">
    <property type="entry name" value="Ntn_hydrolases_N"/>
</dbReference>
<dbReference type="SUPFAM" id="SSF56235">
    <property type="entry name" value="N-terminal nucleophile aminohydrolases (Ntn hydrolases)"/>
    <property type="match status" value="1"/>
</dbReference>
<sequence length="82" mass="9203">MFKRSEEILLLCVGEAGDTCTTPYHVNLLLASYDEHEGPALYYMGYLAVLAKDPLEPLAILQKCFILNLPTFNVRIIDKNGN</sequence>
<comment type="caution">
    <text evidence="1">The sequence shown here is derived from an EMBL/GenBank/DDBJ whole genome shotgun (WGS) entry which is preliminary data.</text>
</comment>
<evidence type="ECO:0000313" key="2">
    <source>
        <dbReference type="Proteomes" id="UP000645828"/>
    </source>
</evidence>
<protein>
    <submittedName>
        <fullName evidence="1">(raccoon dog) hypothetical protein</fullName>
    </submittedName>
</protein>
<evidence type="ECO:0000313" key="1">
    <source>
        <dbReference type="EMBL" id="CAD7671927.1"/>
    </source>
</evidence>
<proteinExistence type="predicted"/>
<reference evidence="1" key="1">
    <citation type="submission" date="2020-12" db="EMBL/GenBank/DDBJ databases">
        <authorList>
            <consortium name="Molecular Ecology Group"/>
        </authorList>
    </citation>
    <scope>NUCLEOTIDE SEQUENCE</scope>
    <source>
        <strain evidence="1">TBG_1078</strain>
    </source>
</reference>
<accession>A0A811Y4U3</accession>